<dbReference type="Proteomes" id="UP001345219">
    <property type="component" value="Chromosome 24"/>
</dbReference>
<comment type="caution">
    <text evidence="2">The sequence shown here is derived from an EMBL/GenBank/DDBJ whole genome shotgun (WGS) entry which is preliminary data.</text>
</comment>
<feature type="region of interest" description="Disordered" evidence="1">
    <location>
        <begin position="1"/>
        <end position="43"/>
    </location>
</feature>
<evidence type="ECO:0000313" key="3">
    <source>
        <dbReference type="Proteomes" id="UP001345219"/>
    </source>
</evidence>
<sequence length="102" mass="10932">MTDAVSGGNPRSAASSGVSSRKKPPSRLQRQAPASLQISPSPPEWNVAIPLLTPLATSPISPPRLLAAEKPQEVQPVFKKWQHPAAPFSYELGQRRPSFVPG</sequence>
<dbReference type="InterPro" id="IPR040381">
    <property type="entry name" value="At4g14450-like"/>
</dbReference>
<dbReference type="GO" id="GO:0005634">
    <property type="term" value="C:nucleus"/>
    <property type="evidence" value="ECO:0007669"/>
    <property type="project" value="TreeGrafter"/>
</dbReference>
<dbReference type="GO" id="GO:0005737">
    <property type="term" value="C:cytoplasm"/>
    <property type="evidence" value="ECO:0007669"/>
    <property type="project" value="TreeGrafter"/>
</dbReference>
<keyword evidence="3" id="KW-1185">Reference proteome</keyword>
<evidence type="ECO:0000256" key="1">
    <source>
        <dbReference type="SAM" id="MobiDB-lite"/>
    </source>
</evidence>
<dbReference type="AlphaFoldDB" id="A0AAN7KJS6"/>
<dbReference type="EMBL" id="JAXIOK010000005">
    <property type="protein sequence ID" value="KAK4770428.1"/>
    <property type="molecule type" value="Genomic_DNA"/>
</dbReference>
<gene>
    <name evidence="2" type="ORF">SAY87_030960</name>
</gene>
<evidence type="ECO:0000313" key="2">
    <source>
        <dbReference type="EMBL" id="KAK4770428.1"/>
    </source>
</evidence>
<feature type="compositionally biased region" description="Polar residues" evidence="1">
    <location>
        <begin position="28"/>
        <end position="39"/>
    </location>
</feature>
<reference evidence="2 3" key="1">
    <citation type="journal article" date="2023" name="Hortic Res">
        <title>Pangenome of water caltrop reveals structural variations and asymmetric subgenome divergence after allopolyploidization.</title>
        <authorList>
            <person name="Zhang X."/>
            <person name="Chen Y."/>
            <person name="Wang L."/>
            <person name="Yuan Y."/>
            <person name="Fang M."/>
            <person name="Shi L."/>
            <person name="Lu R."/>
            <person name="Comes H.P."/>
            <person name="Ma Y."/>
            <person name="Chen Y."/>
            <person name="Huang G."/>
            <person name="Zhou Y."/>
            <person name="Zheng Z."/>
            <person name="Qiu Y."/>
        </authorList>
    </citation>
    <scope>NUCLEOTIDE SEQUENCE [LARGE SCALE GENOMIC DNA]</scope>
    <source>
        <tissue evidence="2">Roots</tissue>
    </source>
</reference>
<organism evidence="2 3">
    <name type="scientific">Trapa incisa</name>
    <dbReference type="NCBI Taxonomy" id="236973"/>
    <lineage>
        <taxon>Eukaryota</taxon>
        <taxon>Viridiplantae</taxon>
        <taxon>Streptophyta</taxon>
        <taxon>Embryophyta</taxon>
        <taxon>Tracheophyta</taxon>
        <taxon>Spermatophyta</taxon>
        <taxon>Magnoliopsida</taxon>
        <taxon>eudicotyledons</taxon>
        <taxon>Gunneridae</taxon>
        <taxon>Pentapetalae</taxon>
        <taxon>rosids</taxon>
        <taxon>malvids</taxon>
        <taxon>Myrtales</taxon>
        <taxon>Lythraceae</taxon>
        <taxon>Trapa</taxon>
    </lineage>
</organism>
<name>A0AAN7KJS6_9MYRT</name>
<dbReference type="PANTHER" id="PTHR33912">
    <property type="entry name" value="OS01G0939400 PROTEIN"/>
    <property type="match status" value="1"/>
</dbReference>
<proteinExistence type="predicted"/>
<protein>
    <submittedName>
        <fullName evidence="2">Uncharacterized protein</fullName>
    </submittedName>
</protein>
<dbReference type="PANTHER" id="PTHR33912:SF2">
    <property type="entry name" value="PUTATIVE-RELATED"/>
    <property type="match status" value="1"/>
</dbReference>
<accession>A0AAN7KJS6</accession>